<dbReference type="PANTHER" id="PTHR43611">
    <property type="entry name" value="ALPHA-D-GLUCOSE 1-PHOSPHATE PHOSPHATASE"/>
    <property type="match status" value="1"/>
</dbReference>
<dbReference type="SUPFAM" id="SSF56784">
    <property type="entry name" value="HAD-like"/>
    <property type="match status" value="1"/>
</dbReference>
<dbReference type="InterPro" id="IPR023214">
    <property type="entry name" value="HAD_sf"/>
</dbReference>
<proteinExistence type="predicted"/>
<organism evidence="1 2">
    <name type="scientific">Propioniciclava tarda</name>
    <dbReference type="NCBI Taxonomy" id="433330"/>
    <lineage>
        <taxon>Bacteria</taxon>
        <taxon>Bacillati</taxon>
        <taxon>Actinomycetota</taxon>
        <taxon>Actinomycetes</taxon>
        <taxon>Propionibacteriales</taxon>
        <taxon>Propionibacteriaceae</taxon>
        <taxon>Propioniciclava</taxon>
    </lineage>
</organism>
<evidence type="ECO:0000313" key="2">
    <source>
        <dbReference type="Proteomes" id="UP000291933"/>
    </source>
</evidence>
<name>A0A4Q9KNG5_PROTD</name>
<dbReference type="Gene3D" id="3.40.50.1000">
    <property type="entry name" value="HAD superfamily/HAD-like"/>
    <property type="match status" value="1"/>
</dbReference>
<keyword evidence="1" id="KW-0378">Hydrolase</keyword>
<dbReference type="Pfam" id="PF00702">
    <property type="entry name" value="Hydrolase"/>
    <property type="match status" value="1"/>
</dbReference>
<dbReference type="Proteomes" id="UP000291933">
    <property type="component" value="Unassembled WGS sequence"/>
</dbReference>
<sequence length="194" mass="20977">MTIRALLLDGDGVCQHAPFGWTAGVLRRTGARDWAEIATIEGPLMVGGDVASRYETGFPNRTVEVSEILDYWNLTVVDAAALELIDRVRERGVSVHLASNQQPVRAAAMRDLPYRAHLDGFFFSCDLGLAKPDPEFFRTIVARLGCAPAETLFVDDIAANVEGARAAGLVAEQLQQDHAAPGLAKILRTHGLIA</sequence>
<evidence type="ECO:0000313" key="1">
    <source>
        <dbReference type="EMBL" id="TBT96136.1"/>
    </source>
</evidence>
<dbReference type="OrthoDB" id="9797415at2"/>
<dbReference type="InterPro" id="IPR006439">
    <property type="entry name" value="HAD-SF_hydro_IA"/>
</dbReference>
<gene>
    <name evidence="1" type="ORF">ET996_00220</name>
</gene>
<protein>
    <submittedName>
        <fullName evidence="1">HAD family hydrolase</fullName>
    </submittedName>
</protein>
<dbReference type="GO" id="GO:0016787">
    <property type="term" value="F:hydrolase activity"/>
    <property type="evidence" value="ECO:0007669"/>
    <property type="project" value="UniProtKB-KW"/>
</dbReference>
<reference evidence="1 2" key="1">
    <citation type="submission" date="2019-01" db="EMBL/GenBank/DDBJ databases">
        <title>Lactibacter flavus gen. nov., sp. nov., a novel bacterium of the family Propionibacteriaceae isolated from raw milk and dairy products.</title>
        <authorList>
            <person name="Huptas C."/>
            <person name="Wenning M."/>
            <person name="Breitenwieser F."/>
            <person name="Doll E."/>
            <person name="Von Neubeck M."/>
            <person name="Busse H.-J."/>
            <person name="Scherer S."/>
        </authorList>
    </citation>
    <scope>NUCLEOTIDE SEQUENCE [LARGE SCALE GENOMIC DNA]</scope>
    <source>
        <strain evidence="1 2">DSM 22130</strain>
    </source>
</reference>
<accession>A0A4Q9KNG5</accession>
<dbReference type="InterPro" id="IPR036412">
    <property type="entry name" value="HAD-like_sf"/>
</dbReference>
<dbReference type="AlphaFoldDB" id="A0A4Q9KNG5"/>
<keyword evidence="2" id="KW-1185">Reference proteome</keyword>
<dbReference type="PRINTS" id="PR00413">
    <property type="entry name" value="HADHALOGNASE"/>
</dbReference>
<dbReference type="EMBL" id="SDMR01000001">
    <property type="protein sequence ID" value="TBT96136.1"/>
    <property type="molecule type" value="Genomic_DNA"/>
</dbReference>
<comment type="caution">
    <text evidence="1">The sequence shown here is derived from an EMBL/GenBank/DDBJ whole genome shotgun (WGS) entry which is preliminary data.</text>
</comment>
<dbReference type="RefSeq" id="WP_131170549.1">
    <property type="nucleotide sequence ID" value="NZ_FXTL01000001.1"/>
</dbReference>
<dbReference type="PANTHER" id="PTHR43611:SF3">
    <property type="entry name" value="FLAVIN MONONUCLEOTIDE HYDROLASE 1, CHLOROPLATIC"/>
    <property type="match status" value="1"/>
</dbReference>
<dbReference type="NCBIfam" id="TIGR01509">
    <property type="entry name" value="HAD-SF-IA-v3"/>
    <property type="match status" value="1"/>
</dbReference>